<organism evidence="1">
    <name type="scientific">Siphoviridae sp. ctVsq1</name>
    <dbReference type="NCBI Taxonomy" id="2827577"/>
    <lineage>
        <taxon>Viruses</taxon>
        <taxon>Duplodnaviria</taxon>
        <taxon>Heunggongvirae</taxon>
        <taxon>Uroviricota</taxon>
        <taxon>Caudoviricetes</taxon>
    </lineage>
</organism>
<proteinExistence type="predicted"/>
<protein>
    <submittedName>
        <fullName evidence="1">Transcriptional activator</fullName>
    </submittedName>
</protein>
<dbReference type="NCBIfam" id="TIGR01636">
    <property type="entry name" value="phage_rinA"/>
    <property type="match status" value="1"/>
</dbReference>
<sequence>MRIETRYGYLIDALRRYPFDKEIKERIEEITFPYQNFDENWFIKSKSAKNTPEALKNIILKENDPVLVRLYMLAEAIEEYTSECAPSSWEAIKTLYVTRSKNVEGVALELFMSKNSVYRRIIKPFFEGLELKYTTIFLKNR</sequence>
<evidence type="ECO:0000313" key="1">
    <source>
        <dbReference type="EMBL" id="DAD70314.1"/>
    </source>
</evidence>
<dbReference type="InterPro" id="IPR006523">
    <property type="entry name" value="RinA"/>
</dbReference>
<reference evidence="1" key="1">
    <citation type="journal article" date="2021" name="Proc. Natl. Acad. Sci. U.S.A.">
        <title>A Catalog of Tens of Thousands of Viruses from Human Metagenomes Reveals Hidden Associations with Chronic Diseases.</title>
        <authorList>
            <person name="Tisza M.J."/>
            <person name="Buck C.B."/>
        </authorList>
    </citation>
    <scope>NUCLEOTIDE SEQUENCE</scope>
    <source>
        <strain evidence="1">CtVsq1</strain>
    </source>
</reference>
<dbReference type="EMBL" id="BK015863">
    <property type="protein sequence ID" value="DAD70314.1"/>
    <property type="molecule type" value="Genomic_DNA"/>
</dbReference>
<accession>A0A8S5LK72</accession>
<name>A0A8S5LK72_9CAUD</name>